<feature type="chain" id="PRO_5002939292" description="WSC domain-containing protein" evidence="3">
    <location>
        <begin position="25"/>
        <end position="405"/>
    </location>
</feature>
<dbReference type="RefSeq" id="XP_002544230.1">
    <property type="nucleotide sequence ID" value="XM_002544184.1"/>
</dbReference>
<dbReference type="GeneID" id="8444123"/>
<keyword evidence="6" id="KW-1185">Reference proteome</keyword>
<dbReference type="EMBL" id="CH476616">
    <property type="protein sequence ID" value="EEP78901.1"/>
    <property type="molecule type" value="Genomic_DNA"/>
</dbReference>
<dbReference type="KEGG" id="ure:UREG_03747"/>
<dbReference type="PROSITE" id="PS51212">
    <property type="entry name" value="WSC"/>
    <property type="match status" value="1"/>
</dbReference>
<feature type="domain" description="WSC" evidence="4">
    <location>
        <begin position="24"/>
        <end position="111"/>
    </location>
</feature>
<keyword evidence="2" id="KW-1133">Transmembrane helix</keyword>
<proteinExistence type="predicted"/>
<feature type="transmembrane region" description="Helical" evidence="2">
    <location>
        <begin position="288"/>
        <end position="310"/>
    </location>
</feature>
<dbReference type="InterPro" id="IPR002889">
    <property type="entry name" value="WSC_carb-bd"/>
</dbReference>
<evidence type="ECO:0000256" key="3">
    <source>
        <dbReference type="SAM" id="SignalP"/>
    </source>
</evidence>
<sequence>MASALFFAFLYVLALLQACAPVSGIELIYCSSMNTGSNFDTVISDFQSNGACRETCIGDYAFAILQGKSCWCSDAAPGDTTDLSDCSDGCPGYPKDKCGNRQRRLFAYIQLDKKPSTTIGGSTTSLVSSPGSLGPSTITTPTFISDSFSSLFSTRIHSLATSLSVSRVVPLPSGQPGSSAQDILRTILTTLIQTGSPAVSSSETASSSFPSSTVDRTTVTVTQSHEETTTFLTIKSSSATTEPTTSQTPVVSTETVPGGIATITIPNSFPSHTTEPSRGAQGLNGGEIAGIVIGTLAGVGLLVVAAFFLYRWHQRKQPAPQDPDADFLNPYFERPVPTPIFHPPRQGPNNKRIPATLTVPSSSDTRLKNGIYANGGRRSNISLQDNQDYSRPVLRLTNPDPPESN</sequence>
<organism evidence="5 6">
    <name type="scientific">Uncinocarpus reesii (strain UAMH 1704)</name>
    <dbReference type="NCBI Taxonomy" id="336963"/>
    <lineage>
        <taxon>Eukaryota</taxon>
        <taxon>Fungi</taxon>
        <taxon>Dikarya</taxon>
        <taxon>Ascomycota</taxon>
        <taxon>Pezizomycotina</taxon>
        <taxon>Eurotiomycetes</taxon>
        <taxon>Eurotiomycetidae</taxon>
        <taxon>Onygenales</taxon>
        <taxon>Onygenaceae</taxon>
        <taxon>Uncinocarpus</taxon>
    </lineage>
</organism>
<dbReference type="STRING" id="336963.C4JLN9"/>
<evidence type="ECO:0000259" key="4">
    <source>
        <dbReference type="PROSITE" id="PS51212"/>
    </source>
</evidence>
<dbReference type="HOGENOM" id="CLU_024893_2_0_1"/>
<dbReference type="PANTHER" id="PTHR16861">
    <property type="entry name" value="GLYCOPROTEIN 38"/>
    <property type="match status" value="1"/>
</dbReference>
<dbReference type="InParanoid" id="C4JLN9"/>
<name>C4JLN9_UNCRE</name>
<feature type="region of interest" description="Disordered" evidence="1">
    <location>
        <begin position="198"/>
        <end position="219"/>
    </location>
</feature>
<dbReference type="AlphaFoldDB" id="C4JLN9"/>
<evidence type="ECO:0000313" key="5">
    <source>
        <dbReference type="EMBL" id="EEP78901.1"/>
    </source>
</evidence>
<keyword evidence="3" id="KW-0732">Signal</keyword>
<dbReference type="OrthoDB" id="2537459at2759"/>
<keyword evidence="2" id="KW-0812">Transmembrane</keyword>
<feature type="region of interest" description="Disordered" evidence="1">
    <location>
        <begin position="336"/>
        <end position="405"/>
    </location>
</feature>
<evidence type="ECO:0000256" key="2">
    <source>
        <dbReference type="SAM" id="Phobius"/>
    </source>
</evidence>
<evidence type="ECO:0000313" key="6">
    <source>
        <dbReference type="Proteomes" id="UP000002058"/>
    </source>
</evidence>
<dbReference type="PANTHER" id="PTHR16861:SF4">
    <property type="entry name" value="SH3 DOMAIN PROTEIN (AFU_ORTHOLOGUE AFUA_1G13610)"/>
    <property type="match status" value="1"/>
</dbReference>
<keyword evidence="2" id="KW-0472">Membrane</keyword>
<feature type="compositionally biased region" description="Pro residues" evidence="1">
    <location>
        <begin position="336"/>
        <end position="346"/>
    </location>
</feature>
<reference evidence="6" key="1">
    <citation type="journal article" date="2009" name="Genome Res.">
        <title>Comparative genomic analyses of the human fungal pathogens Coccidioides and their relatives.</title>
        <authorList>
            <person name="Sharpton T.J."/>
            <person name="Stajich J.E."/>
            <person name="Rounsley S.D."/>
            <person name="Gardner M.J."/>
            <person name="Wortman J.R."/>
            <person name="Jordar V.S."/>
            <person name="Maiti R."/>
            <person name="Kodira C.D."/>
            <person name="Neafsey D.E."/>
            <person name="Zeng Q."/>
            <person name="Hung C.-Y."/>
            <person name="McMahan C."/>
            <person name="Muszewska A."/>
            <person name="Grynberg M."/>
            <person name="Mandel M.A."/>
            <person name="Kellner E.M."/>
            <person name="Barker B.M."/>
            <person name="Galgiani J.N."/>
            <person name="Orbach M.J."/>
            <person name="Kirkland T.N."/>
            <person name="Cole G.T."/>
            <person name="Henn M.R."/>
            <person name="Birren B.W."/>
            <person name="Taylor J.W."/>
        </authorList>
    </citation>
    <scope>NUCLEOTIDE SEQUENCE [LARGE SCALE GENOMIC DNA]</scope>
    <source>
        <strain evidence="6">UAMH 1704</strain>
    </source>
</reference>
<dbReference type="Proteomes" id="UP000002058">
    <property type="component" value="Unassembled WGS sequence"/>
</dbReference>
<evidence type="ECO:0000256" key="1">
    <source>
        <dbReference type="SAM" id="MobiDB-lite"/>
    </source>
</evidence>
<protein>
    <recommendedName>
        <fullName evidence="4">WSC domain-containing protein</fullName>
    </recommendedName>
</protein>
<feature type="compositionally biased region" description="Polar residues" evidence="1">
    <location>
        <begin position="377"/>
        <end position="389"/>
    </location>
</feature>
<dbReference type="eggNOG" id="KOG4157">
    <property type="taxonomic scope" value="Eukaryota"/>
</dbReference>
<dbReference type="OMA" id="QIDPRMD"/>
<gene>
    <name evidence="5" type="ORF">UREG_03747</name>
</gene>
<feature type="signal peptide" evidence="3">
    <location>
        <begin position="1"/>
        <end position="24"/>
    </location>
</feature>
<dbReference type="VEuPathDB" id="FungiDB:UREG_03747"/>
<accession>C4JLN9</accession>
<dbReference type="SMART" id="SM00321">
    <property type="entry name" value="WSC"/>
    <property type="match status" value="1"/>
</dbReference>